<reference evidence="1 2" key="1">
    <citation type="journal article" date="2014" name="Am. J. Bot.">
        <title>Genome assembly and annotation for red clover (Trifolium pratense; Fabaceae).</title>
        <authorList>
            <person name="Istvanek J."/>
            <person name="Jaros M."/>
            <person name="Krenek A."/>
            <person name="Repkova J."/>
        </authorList>
    </citation>
    <scope>NUCLEOTIDE SEQUENCE [LARGE SCALE GENOMIC DNA]</scope>
    <source>
        <strain evidence="2">cv. Tatra</strain>
        <tissue evidence="1">Young leaves</tissue>
    </source>
</reference>
<evidence type="ECO:0000313" key="1">
    <source>
        <dbReference type="EMBL" id="PNX93557.1"/>
    </source>
</evidence>
<dbReference type="EMBL" id="ASHM01011620">
    <property type="protein sequence ID" value="PNX93557.1"/>
    <property type="molecule type" value="Genomic_DNA"/>
</dbReference>
<evidence type="ECO:0000313" key="2">
    <source>
        <dbReference type="Proteomes" id="UP000236291"/>
    </source>
</evidence>
<feature type="non-terminal residue" evidence="1">
    <location>
        <position position="1"/>
    </location>
</feature>
<sequence length="135" mass="14484">LCQGSWCGKGTLGTPARLGPGMGKGPMVPLLAWDLPRGRDLSCQLLVIVMQGHILLLRKKSHIGNARGCIMGEPWSNCEIDALKAAYAKWKNPGVSKAATFPIFGQILKGSCVKGPAVTGRVRGRDPWSRLHALN</sequence>
<comment type="caution">
    <text evidence="1">The sequence shown here is derived from an EMBL/GenBank/DDBJ whole genome shotgun (WGS) entry which is preliminary data.</text>
</comment>
<protein>
    <submittedName>
        <fullName evidence="1">Uncharacterized protein</fullName>
    </submittedName>
</protein>
<dbReference type="AlphaFoldDB" id="A0A2K3MS19"/>
<reference evidence="1 2" key="2">
    <citation type="journal article" date="2017" name="Front. Plant Sci.">
        <title>Gene Classification and Mining of Molecular Markers Useful in Red Clover (Trifolium pratense) Breeding.</title>
        <authorList>
            <person name="Istvanek J."/>
            <person name="Dluhosova J."/>
            <person name="Dluhos P."/>
            <person name="Patkova L."/>
            <person name="Nedelnik J."/>
            <person name="Repkova J."/>
        </authorList>
    </citation>
    <scope>NUCLEOTIDE SEQUENCE [LARGE SCALE GENOMIC DNA]</scope>
    <source>
        <strain evidence="2">cv. Tatra</strain>
        <tissue evidence="1">Young leaves</tissue>
    </source>
</reference>
<name>A0A2K3MS19_TRIPR</name>
<dbReference type="Proteomes" id="UP000236291">
    <property type="component" value="Unassembled WGS sequence"/>
</dbReference>
<gene>
    <name evidence="1" type="ORF">L195_g016712</name>
</gene>
<proteinExistence type="predicted"/>
<accession>A0A2K3MS19</accession>
<organism evidence="1 2">
    <name type="scientific">Trifolium pratense</name>
    <name type="common">Red clover</name>
    <dbReference type="NCBI Taxonomy" id="57577"/>
    <lineage>
        <taxon>Eukaryota</taxon>
        <taxon>Viridiplantae</taxon>
        <taxon>Streptophyta</taxon>
        <taxon>Embryophyta</taxon>
        <taxon>Tracheophyta</taxon>
        <taxon>Spermatophyta</taxon>
        <taxon>Magnoliopsida</taxon>
        <taxon>eudicotyledons</taxon>
        <taxon>Gunneridae</taxon>
        <taxon>Pentapetalae</taxon>
        <taxon>rosids</taxon>
        <taxon>fabids</taxon>
        <taxon>Fabales</taxon>
        <taxon>Fabaceae</taxon>
        <taxon>Papilionoideae</taxon>
        <taxon>50 kb inversion clade</taxon>
        <taxon>NPAAA clade</taxon>
        <taxon>Hologalegina</taxon>
        <taxon>IRL clade</taxon>
        <taxon>Trifolieae</taxon>
        <taxon>Trifolium</taxon>
    </lineage>
</organism>